<comment type="caution">
    <text evidence="2">The sequence shown here is derived from an EMBL/GenBank/DDBJ whole genome shotgun (WGS) entry which is preliminary data.</text>
</comment>
<keyword evidence="1" id="KW-0472">Membrane</keyword>
<feature type="transmembrane region" description="Helical" evidence="1">
    <location>
        <begin position="170"/>
        <end position="192"/>
    </location>
</feature>
<dbReference type="RefSeq" id="WP_209847065.1">
    <property type="nucleotide sequence ID" value="NZ_CBCRVE010000002.1"/>
</dbReference>
<protein>
    <recommendedName>
        <fullName evidence="4">MotA/TolQ/ExbB proton channel domain-containing protein</fullName>
    </recommendedName>
</protein>
<keyword evidence="1" id="KW-0812">Transmembrane</keyword>
<gene>
    <name evidence="2" type="ORF">J2Z20_001429</name>
</gene>
<proteinExistence type="predicted"/>
<accession>A0ABS4H209</accession>
<feature type="transmembrane region" description="Helical" evidence="1">
    <location>
        <begin position="25"/>
        <end position="44"/>
    </location>
</feature>
<feature type="transmembrane region" description="Helical" evidence="1">
    <location>
        <begin position="50"/>
        <end position="67"/>
    </location>
</feature>
<dbReference type="EMBL" id="JAGGKP010000001">
    <property type="protein sequence ID" value="MBP1936568.1"/>
    <property type="molecule type" value="Genomic_DNA"/>
</dbReference>
<reference evidence="2 3" key="1">
    <citation type="submission" date="2021-03" db="EMBL/GenBank/DDBJ databases">
        <title>Genomic Encyclopedia of Type Strains, Phase IV (KMG-IV): sequencing the most valuable type-strain genomes for metagenomic binning, comparative biology and taxonomic classification.</title>
        <authorList>
            <person name="Goeker M."/>
        </authorList>
    </citation>
    <scope>NUCLEOTIDE SEQUENCE [LARGE SCALE GENOMIC DNA]</scope>
    <source>
        <strain evidence="2 3">DSM 23491</strain>
    </source>
</reference>
<organism evidence="2 3">
    <name type="scientific">Paenibacillus sediminis</name>
    <dbReference type="NCBI Taxonomy" id="664909"/>
    <lineage>
        <taxon>Bacteria</taxon>
        <taxon>Bacillati</taxon>
        <taxon>Bacillota</taxon>
        <taxon>Bacilli</taxon>
        <taxon>Bacillales</taxon>
        <taxon>Paenibacillaceae</taxon>
        <taxon>Paenibacillus</taxon>
    </lineage>
</organism>
<sequence>MIHQIIHFYMKELGNYNLVFKKMKAYWFGYLSFLLIGGIVILLLPAEYKQYASIFLFVLTLAGLYLVNRKAKKVVFNTYRLDQDEVMWGGSSFVSYKEDMLKEYLETTLRLDLAKKSNKIIDAINKEIETTRLSIFFVPGIFIGLFIPIWNQYAVSQFKNISIRGEAVELLVSHAVGIVIITYLASALKFVLSDVIVFRRTRLKELVSLIEGISLKIDEGNSEK</sequence>
<evidence type="ECO:0000313" key="3">
    <source>
        <dbReference type="Proteomes" id="UP001519273"/>
    </source>
</evidence>
<evidence type="ECO:0000313" key="2">
    <source>
        <dbReference type="EMBL" id="MBP1936568.1"/>
    </source>
</evidence>
<dbReference type="Proteomes" id="UP001519273">
    <property type="component" value="Unassembled WGS sequence"/>
</dbReference>
<evidence type="ECO:0000256" key="1">
    <source>
        <dbReference type="SAM" id="Phobius"/>
    </source>
</evidence>
<keyword evidence="1" id="KW-1133">Transmembrane helix</keyword>
<evidence type="ECO:0008006" key="4">
    <source>
        <dbReference type="Google" id="ProtNLM"/>
    </source>
</evidence>
<name>A0ABS4H209_9BACL</name>
<keyword evidence="3" id="KW-1185">Reference proteome</keyword>
<feature type="transmembrane region" description="Helical" evidence="1">
    <location>
        <begin position="133"/>
        <end position="150"/>
    </location>
</feature>